<dbReference type="PANTHER" id="PTHR43133:SF8">
    <property type="entry name" value="RNA POLYMERASE SIGMA FACTOR HI_1459-RELATED"/>
    <property type="match status" value="1"/>
</dbReference>
<protein>
    <submittedName>
        <fullName evidence="7">RNA polymerase sigma factor</fullName>
    </submittedName>
</protein>
<evidence type="ECO:0000256" key="3">
    <source>
        <dbReference type="ARBA" id="ARBA00023082"/>
    </source>
</evidence>
<keyword evidence="5" id="KW-0804">Transcription</keyword>
<gene>
    <name evidence="7" type="ORF">ACFL6M_01410</name>
</gene>
<accession>A0ABV6YIS0</accession>
<organism evidence="7 8">
    <name type="scientific">Eiseniibacteriota bacterium</name>
    <dbReference type="NCBI Taxonomy" id="2212470"/>
    <lineage>
        <taxon>Bacteria</taxon>
        <taxon>Candidatus Eiseniibacteriota</taxon>
    </lineage>
</organism>
<evidence type="ECO:0000256" key="5">
    <source>
        <dbReference type="ARBA" id="ARBA00023163"/>
    </source>
</evidence>
<comment type="caution">
    <text evidence="7">The sequence shown here is derived from an EMBL/GenBank/DDBJ whole genome shotgun (WGS) entry which is preliminary data.</text>
</comment>
<evidence type="ECO:0000259" key="6">
    <source>
        <dbReference type="Pfam" id="PF04542"/>
    </source>
</evidence>
<dbReference type="InterPro" id="IPR013324">
    <property type="entry name" value="RNA_pol_sigma_r3/r4-like"/>
</dbReference>
<name>A0ABV6YIS0_UNCEI</name>
<dbReference type="Pfam" id="PF04542">
    <property type="entry name" value="Sigma70_r2"/>
    <property type="match status" value="1"/>
</dbReference>
<dbReference type="InterPro" id="IPR036388">
    <property type="entry name" value="WH-like_DNA-bd_sf"/>
</dbReference>
<dbReference type="InterPro" id="IPR039425">
    <property type="entry name" value="RNA_pol_sigma-70-like"/>
</dbReference>
<evidence type="ECO:0000313" key="8">
    <source>
        <dbReference type="Proteomes" id="UP001593833"/>
    </source>
</evidence>
<dbReference type="InterPro" id="IPR007627">
    <property type="entry name" value="RNA_pol_sigma70_r2"/>
</dbReference>
<sequence>MRDRTIRNLETKRSDAQLLSLALDRPGSREGRQATSQLFRRYREPVFRWCLSRVKDPELALDLSQDVLLSAYRHLSTFKGNARFSSWIFAIARNRCLNSMRRVSLFDDGDRIELLPDTRTRQDRRMEQREDEERILRLIREHLPLLDQKVLWLRCFEKVPIDGITRMLNITESSGARGVLQRARRRLRAAMAKQAGTERSVCDV</sequence>
<dbReference type="NCBIfam" id="TIGR02937">
    <property type="entry name" value="sigma70-ECF"/>
    <property type="match status" value="1"/>
</dbReference>
<dbReference type="EMBL" id="JBHPKH010000008">
    <property type="protein sequence ID" value="MFC1572232.1"/>
    <property type="molecule type" value="Genomic_DNA"/>
</dbReference>
<dbReference type="Proteomes" id="UP001593833">
    <property type="component" value="Unassembled WGS sequence"/>
</dbReference>
<comment type="similarity">
    <text evidence="1">Belongs to the sigma-70 factor family. ECF subfamily.</text>
</comment>
<proteinExistence type="inferred from homology"/>
<keyword evidence="3" id="KW-0731">Sigma factor</keyword>
<evidence type="ECO:0000256" key="1">
    <source>
        <dbReference type="ARBA" id="ARBA00010641"/>
    </source>
</evidence>
<feature type="domain" description="RNA polymerase sigma-70 region 2" evidence="6">
    <location>
        <begin position="38"/>
        <end position="102"/>
    </location>
</feature>
<keyword evidence="2" id="KW-0805">Transcription regulation</keyword>
<dbReference type="Gene3D" id="1.10.1740.10">
    <property type="match status" value="1"/>
</dbReference>
<keyword evidence="4" id="KW-0238">DNA-binding</keyword>
<dbReference type="SUPFAM" id="SSF88659">
    <property type="entry name" value="Sigma3 and sigma4 domains of RNA polymerase sigma factors"/>
    <property type="match status" value="1"/>
</dbReference>
<evidence type="ECO:0000256" key="2">
    <source>
        <dbReference type="ARBA" id="ARBA00023015"/>
    </source>
</evidence>
<dbReference type="PANTHER" id="PTHR43133">
    <property type="entry name" value="RNA POLYMERASE ECF-TYPE SIGMA FACTO"/>
    <property type="match status" value="1"/>
</dbReference>
<dbReference type="SUPFAM" id="SSF88946">
    <property type="entry name" value="Sigma2 domain of RNA polymerase sigma factors"/>
    <property type="match status" value="1"/>
</dbReference>
<dbReference type="InterPro" id="IPR013325">
    <property type="entry name" value="RNA_pol_sigma_r2"/>
</dbReference>
<dbReference type="InterPro" id="IPR014284">
    <property type="entry name" value="RNA_pol_sigma-70_dom"/>
</dbReference>
<reference evidence="7 8" key="1">
    <citation type="submission" date="2024-09" db="EMBL/GenBank/DDBJ databases">
        <authorList>
            <person name="D'Angelo T."/>
        </authorList>
    </citation>
    <scope>NUCLEOTIDE SEQUENCE [LARGE SCALE GENOMIC DNA]</scope>
    <source>
        <strain evidence="7">SAG AM-320-E07</strain>
    </source>
</reference>
<evidence type="ECO:0000256" key="4">
    <source>
        <dbReference type="ARBA" id="ARBA00023125"/>
    </source>
</evidence>
<keyword evidence="8" id="KW-1185">Reference proteome</keyword>
<evidence type="ECO:0000313" key="7">
    <source>
        <dbReference type="EMBL" id="MFC1572232.1"/>
    </source>
</evidence>
<dbReference type="Gene3D" id="1.10.10.10">
    <property type="entry name" value="Winged helix-like DNA-binding domain superfamily/Winged helix DNA-binding domain"/>
    <property type="match status" value="1"/>
</dbReference>